<dbReference type="Ensembl" id="ENSOSIT00000043041.1">
    <property type="protein sequence ID" value="ENSOSIP00000040859.1"/>
    <property type="gene ID" value="ENSOSIG00000019886.1"/>
</dbReference>
<evidence type="ECO:0000256" key="6">
    <source>
        <dbReference type="ARBA" id="ARBA00024338"/>
    </source>
</evidence>
<evidence type="ECO:0000313" key="10">
    <source>
        <dbReference type="Proteomes" id="UP000694383"/>
    </source>
</evidence>
<accession>A0A8C7ZHI8</accession>
<evidence type="ECO:0000256" key="5">
    <source>
        <dbReference type="ARBA" id="ARBA00023136"/>
    </source>
</evidence>
<dbReference type="CDD" id="cd17328">
    <property type="entry name" value="MFS_spinster_like"/>
    <property type="match status" value="1"/>
</dbReference>
<comment type="subcellular location">
    <subcellularLocation>
        <location evidence="1">Membrane</location>
        <topology evidence="1">Multi-pass membrane protein</topology>
    </subcellularLocation>
</comment>
<dbReference type="SUPFAM" id="SSF103473">
    <property type="entry name" value="MFS general substrate transporter"/>
    <property type="match status" value="1"/>
</dbReference>
<name>A0A8C7ZHI8_9TELE</name>
<feature type="transmembrane region" description="Helical" evidence="7">
    <location>
        <begin position="401"/>
        <end position="428"/>
    </location>
</feature>
<comment type="similarity">
    <text evidence="6">Belongs to the major facilitator superfamily. Spinster (TC 2.A.1.49) family.</text>
</comment>
<protein>
    <submittedName>
        <fullName evidence="9">SPNS lysolipid transporter 3, sphingosine-1-phosphate (putative)</fullName>
    </submittedName>
</protein>
<dbReference type="GO" id="GO:0022857">
    <property type="term" value="F:transmembrane transporter activity"/>
    <property type="evidence" value="ECO:0007669"/>
    <property type="project" value="InterPro"/>
</dbReference>
<feature type="domain" description="Major facilitator superfamily (MFS) profile" evidence="8">
    <location>
        <begin position="80"/>
        <end position="503"/>
    </location>
</feature>
<dbReference type="InterPro" id="IPR011701">
    <property type="entry name" value="MFS"/>
</dbReference>
<keyword evidence="10" id="KW-1185">Reference proteome</keyword>
<evidence type="ECO:0000259" key="8">
    <source>
        <dbReference type="PROSITE" id="PS50850"/>
    </source>
</evidence>
<dbReference type="InterPro" id="IPR044770">
    <property type="entry name" value="MFS_spinster-like"/>
</dbReference>
<feature type="transmembrane region" description="Helical" evidence="7">
    <location>
        <begin position="440"/>
        <end position="459"/>
    </location>
</feature>
<keyword evidence="3 7" id="KW-0812">Transmembrane</keyword>
<evidence type="ECO:0000256" key="3">
    <source>
        <dbReference type="ARBA" id="ARBA00022692"/>
    </source>
</evidence>
<evidence type="ECO:0000256" key="7">
    <source>
        <dbReference type="SAM" id="Phobius"/>
    </source>
</evidence>
<dbReference type="GeneTree" id="ENSGT00390000005976"/>
<feature type="transmembrane region" description="Helical" evidence="7">
    <location>
        <begin position="117"/>
        <end position="138"/>
    </location>
</feature>
<keyword evidence="5 7" id="KW-0472">Membrane</keyword>
<feature type="transmembrane region" description="Helical" evidence="7">
    <location>
        <begin position="145"/>
        <end position="164"/>
    </location>
</feature>
<dbReference type="Pfam" id="PF07690">
    <property type="entry name" value="MFS_1"/>
    <property type="match status" value="1"/>
</dbReference>
<feature type="transmembrane region" description="Helical" evidence="7">
    <location>
        <begin position="373"/>
        <end position="395"/>
    </location>
</feature>
<dbReference type="PANTHER" id="PTHR23505">
    <property type="entry name" value="SPINSTER"/>
    <property type="match status" value="1"/>
</dbReference>
<feature type="transmembrane region" description="Helical" evidence="7">
    <location>
        <begin position="205"/>
        <end position="225"/>
    </location>
</feature>
<dbReference type="Gene3D" id="1.20.1250.20">
    <property type="entry name" value="MFS general substrate transporter like domains"/>
    <property type="match status" value="1"/>
</dbReference>
<feature type="transmembrane region" description="Helical" evidence="7">
    <location>
        <begin position="340"/>
        <end position="361"/>
    </location>
</feature>
<evidence type="ECO:0000256" key="2">
    <source>
        <dbReference type="ARBA" id="ARBA00022448"/>
    </source>
</evidence>
<dbReference type="InterPro" id="IPR020846">
    <property type="entry name" value="MFS_dom"/>
</dbReference>
<dbReference type="PANTHER" id="PTHR23505:SF67">
    <property type="entry name" value="PROTEIN SPINSTER HOMOLOG 3"/>
    <property type="match status" value="1"/>
</dbReference>
<reference evidence="9" key="1">
    <citation type="submission" date="2025-08" db="UniProtKB">
        <authorList>
            <consortium name="Ensembl"/>
        </authorList>
    </citation>
    <scope>IDENTIFICATION</scope>
</reference>
<dbReference type="AlphaFoldDB" id="A0A8C7ZHI8"/>
<sequence>MCVGVIGVPRLHPALAGTGSELLTMELNGSVEAPKENPAPRRSLSSSPGLQYGALVNSVTSLTTPESQNPPISNRQAYVTMAVLCYINLLNYMERYTIAGVLLNIQTFFKIRDSTAALLQTVFICSFLLLAPLFGYLGDRYNRKFIMIGGLCVWLLTAAASSFVTESYFWLLALLRGLVGIGEASYSTIAPTIIGDLFTGGKRSIMICIFYIFIPVGSGLGYIAGAGSAYLTGDWHWALRITPIMGVIGLILMIFLCPNPARGAAETNGEGVVAKSSYLEDIKYLLKNKSYVWSSLGVTALAFLTGALAFWVPTFLSRARVTQELHQPCTDEPCDSTDSYIFGAVTVATGILGGAVGTTLSRTFRDKVPYADPLICGVGMLGSVPCIFIIIFVAASSIPATYVFIFCGELLLSLNWAVMADILLYVVVPTRRATAEALQISFAHLLGDAGSPYLIGVISDAVRSSKPDDLNWSFHSLKVSLLVCPFIGILGGAFFLFTTKYITEDSKAVLRLIEGNEVLKRRTQNTSMPLRACLSMPTIQFRSADCKITSLFILRMVLRKYLLEKKV</sequence>
<keyword evidence="4 7" id="KW-1133">Transmembrane helix</keyword>
<dbReference type="PROSITE" id="PS50850">
    <property type="entry name" value="MFS"/>
    <property type="match status" value="1"/>
</dbReference>
<evidence type="ECO:0000256" key="4">
    <source>
        <dbReference type="ARBA" id="ARBA00022989"/>
    </source>
</evidence>
<evidence type="ECO:0000313" key="9">
    <source>
        <dbReference type="Ensembl" id="ENSOSIP00000040859.1"/>
    </source>
</evidence>
<feature type="transmembrane region" description="Helical" evidence="7">
    <location>
        <begin position="479"/>
        <end position="497"/>
    </location>
</feature>
<proteinExistence type="inferred from homology"/>
<feature type="transmembrane region" description="Helical" evidence="7">
    <location>
        <begin position="170"/>
        <end position="193"/>
    </location>
</feature>
<keyword evidence="2" id="KW-0813">Transport</keyword>
<dbReference type="GO" id="GO:0016020">
    <property type="term" value="C:membrane"/>
    <property type="evidence" value="ECO:0007669"/>
    <property type="project" value="UniProtKB-SubCell"/>
</dbReference>
<dbReference type="Proteomes" id="UP000694383">
    <property type="component" value="Unplaced"/>
</dbReference>
<feature type="transmembrane region" description="Helical" evidence="7">
    <location>
        <begin position="291"/>
        <end position="312"/>
    </location>
</feature>
<dbReference type="InterPro" id="IPR036259">
    <property type="entry name" value="MFS_trans_sf"/>
</dbReference>
<feature type="transmembrane region" description="Helical" evidence="7">
    <location>
        <begin position="237"/>
        <end position="257"/>
    </location>
</feature>
<reference evidence="9" key="2">
    <citation type="submission" date="2025-09" db="UniProtKB">
        <authorList>
            <consortium name="Ensembl"/>
        </authorList>
    </citation>
    <scope>IDENTIFICATION</scope>
</reference>
<evidence type="ECO:0000256" key="1">
    <source>
        <dbReference type="ARBA" id="ARBA00004141"/>
    </source>
</evidence>
<organism evidence="9 10">
    <name type="scientific">Oryzias sinensis</name>
    <name type="common">Chinese medaka</name>
    <dbReference type="NCBI Taxonomy" id="183150"/>
    <lineage>
        <taxon>Eukaryota</taxon>
        <taxon>Metazoa</taxon>
        <taxon>Chordata</taxon>
        <taxon>Craniata</taxon>
        <taxon>Vertebrata</taxon>
        <taxon>Euteleostomi</taxon>
        <taxon>Actinopterygii</taxon>
        <taxon>Neopterygii</taxon>
        <taxon>Teleostei</taxon>
        <taxon>Neoteleostei</taxon>
        <taxon>Acanthomorphata</taxon>
        <taxon>Ovalentaria</taxon>
        <taxon>Atherinomorphae</taxon>
        <taxon>Beloniformes</taxon>
        <taxon>Adrianichthyidae</taxon>
        <taxon>Oryziinae</taxon>
        <taxon>Oryzias</taxon>
    </lineage>
</organism>